<dbReference type="PANTHER" id="PTHR45625">
    <property type="entry name" value="PEPTIDYL-PROLYL CIS-TRANS ISOMERASE-RELATED"/>
    <property type="match status" value="1"/>
</dbReference>
<reference evidence="7" key="1">
    <citation type="submission" date="2021-01" db="EMBL/GenBank/DDBJ databases">
        <authorList>
            <person name="Corre E."/>
            <person name="Pelletier E."/>
            <person name="Niang G."/>
            <person name="Scheremetjew M."/>
            <person name="Finn R."/>
            <person name="Kale V."/>
            <person name="Holt S."/>
            <person name="Cochrane G."/>
            <person name="Meng A."/>
            <person name="Brown T."/>
            <person name="Cohen L."/>
        </authorList>
    </citation>
    <scope>NUCLEOTIDE SEQUENCE</scope>
    <source>
        <strain evidence="7">CCMP1413</strain>
    </source>
</reference>
<gene>
    <name evidence="7" type="ORF">PCOL08062_LOCUS10407</name>
</gene>
<dbReference type="InterPro" id="IPR044666">
    <property type="entry name" value="Cyclophilin_A-like"/>
</dbReference>
<keyword evidence="4" id="KW-0472">Membrane</keyword>
<evidence type="ECO:0000256" key="5">
    <source>
        <dbReference type="SAM" id="SignalP"/>
    </source>
</evidence>
<evidence type="ECO:0000256" key="3">
    <source>
        <dbReference type="ARBA" id="ARBA00023235"/>
    </source>
</evidence>
<evidence type="ECO:0000256" key="1">
    <source>
        <dbReference type="ARBA" id="ARBA00013194"/>
    </source>
</evidence>
<name>A0A7R9Y723_9VIRI</name>
<feature type="signal peptide" evidence="5">
    <location>
        <begin position="1"/>
        <end position="20"/>
    </location>
</feature>
<keyword evidence="5" id="KW-0732">Signal</keyword>
<sequence length="313" mass="34186">MKMLLAVGWSLLALVVLAAGDDGAADWCRHGETPVACDTTAGALRICVQPDRAPLGAARFLDMVRDPDFFRDVPFFRTVKNFISQTGIPGDAATRERWARAGNIQDDPPGGHLKRGELSFAGGGKNTRSTQFFITFNDSKHLGDAPWEVAFGYIEPSSMESTADHLYAGYGEMEPFNKEGISQSRIQKEGSDYVRREFPNTDFWRGCHVAVRRNPSRAAAEAHARAQAAEVLRTSRQTAADPRVARGNADIHWVEDAGQGSKSALPTPRQAPALYFVAGFSLTLLAFACGRTNMFGLRGRSRRSPGGRAVKVR</sequence>
<dbReference type="PRINTS" id="PR00153">
    <property type="entry name" value="CSAPPISMRASE"/>
</dbReference>
<feature type="domain" description="PPIase cyclophilin-type" evidence="6">
    <location>
        <begin position="38"/>
        <end position="160"/>
    </location>
</feature>
<evidence type="ECO:0000313" key="7">
    <source>
        <dbReference type="EMBL" id="CAD8247949.1"/>
    </source>
</evidence>
<dbReference type="Pfam" id="PF00160">
    <property type="entry name" value="Pro_isomerase"/>
    <property type="match status" value="1"/>
</dbReference>
<keyword evidence="3" id="KW-0413">Isomerase</keyword>
<proteinExistence type="predicted"/>
<dbReference type="AlphaFoldDB" id="A0A7R9Y723"/>
<evidence type="ECO:0000256" key="4">
    <source>
        <dbReference type="SAM" id="Phobius"/>
    </source>
</evidence>
<evidence type="ECO:0000256" key="2">
    <source>
        <dbReference type="ARBA" id="ARBA00023110"/>
    </source>
</evidence>
<dbReference type="Gene3D" id="2.40.100.10">
    <property type="entry name" value="Cyclophilin-like"/>
    <property type="match status" value="1"/>
</dbReference>
<dbReference type="PROSITE" id="PS50072">
    <property type="entry name" value="CSA_PPIASE_2"/>
    <property type="match status" value="1"/>
</dbReference>
<keyword evidence="4" id="KW-0812">Transmembrane</keyword>
<organism evidence="7">
    <name type="scientific">Prasinoderma coloniale</name>
    <dbReference type="NCBI Taxonomy" id="156133"/>
    <lineage>
        <taxon>Eukaryota</taxon>
        <taxon>Viridiplantae</taxon>
        <taxon>Prasinodermophyta</taxon>
        <taxon>Prasinodermophyceae</taxon>
        <taxon>Prasinodermales</taxon>
        <taxon>Prasinodermaceae</taxon>
        <taxon>Prasinoderma</taxon>
    </lineage>
</organism>
<feature type="chain" id="PRO_5031294421" description="peptidylprolyl isomerase" evidence="5">
    <location>
        <begin position="21"/>
        <end position="313"/>
    </location>
</feature>
<evidence type="ECO:0000259" key="6">
    <source>
        <dbReference type="PROSITE" id="PS50072"/>
    </source>
</evidence>
<dbReference type="InterPro" id="IPR029000">
    <property type="entry name" value="Cyclophilin-like_dom_sf"/>
</dbReference>
<dbReference type="PANTHER" id="PTHR45625:SF4">
    <property type="entry name" value="PEPTIDYLPROLYL ISOMERASE DOMAIN AND WD REPEAT-CONTAINING PROTEIN 1"/>
    <property type="match status" value="1"/>
</dbReference>
<protein>
    <recommendedName>
        <fullName evidence="1">peptidylprolyl isomerase</fullName>
        <ecNumber evidence="1">5.2.1.8</ecNumber>
    </recommendedName>
</protein>
<keyword evidence="2" id="KW-0697">Rotamase</keyword>
<feature type="transmembrane region" description="Helical" evidence="4">
    <location>
        <begin position="273"/>
        <end position="294"/>
    </location>
</feature>
<accession>A0A7R9Y723</accession>
<dbReference type="InterPro" id="IPR002130">
    <property type="entry name" value="Cyclophilin-type_PPIase_dom"/>
</dbReference>
<dbReference type="GO" id="GO:0003755">
    <property type="term" value="F:peptidyl-prolyl cis-trans isomerase activity"/>
    <property type="evidence" value="ECO:0007669"/>
    <property type="project" value="UniProtKB-KW"/>
</dbReference>
<dbReference type="EC" id="5.2.1.8" evidence="1"/>
<dbReference type="SUPFAM" id="SSF50891">
    <property type="entry name" value="Cyclophilin-like"/>
    <property type="match status" value="1"/>
</dbReference>
<dbReference type="EMBL" id="HBDZ01013599">
    <property type="protein sequence ID" value="CAD8247949.1"/>
    <property type="molecule type" value="Transcribed_RNA"/>
</dbReference>
<keyword evidence="4" id="KW-1133">Transmembrane helix</keyword>